<accession>A0A8P4KKD0</accession>
<keyword evidence="1" id="KW-0732">Signal</keyword>
<dbReference type="InterPro" id="IPR036179">
    <property type="entry name" value="Ig-like_dom_sf"/>
</dbReference>
<dbReference type="InterPro" id="IPR013106">
    <property type="entry name" value="Ig_V-set"/>
</dbReference>
<sequence>MKLKGINCSHSITYYDNILWYKQQQGALKLLGYLNGKFLNLEDSVKGKISFDGEGNKHSSFTISDLTLNDSGVYFCAVRESDTFSPSFTCCFPSDRKSVIHLQVESGTVSWESLLGHFRTTSPEISFIFCSSQHMSQANSSSVLQ</sequence>
<evidence type="ECO:0000259" key="3">
    <source>
        <dbReference type="PROSITE" id="PS50835"/>
    </source>
</evidence>
<proteinExistence type="predicted"/>
<dbReference type="InterPro" id="IPR007110">
    <property type="entry name" value="Ig-like_dom"/>
</dbReference>
<dbReference type="AlphaFoldDB" id="A0A8P4KKD0"/>
<evidence type="ECO:0000256" key="2">
    <source>
        <dbReference type="ARBA" id="ARBA00022859"/>
    </source>
</evidence>
<dbReference type="PROSITE" id="PS50835">
    <property type="entry name" value="IG_LIKE"/>
    <property type="match status" value="1"/>
</dbReference>
<dbReference type="PANTHER" id="PTHR23268">
    <property type="entry name" value="T-CELL RECEPTOR BETA CHAIN"/>
    <property type="match status" value="1"/>
</dbReference>
<reference evidence="4" key="2">
    <citation type="submission" date="2025-09" db="UniProtKB">
        <authorList>
            <consortium name="Ensembl"/>
        </authorList>
    </citation>
    <scope>IDENTIFICATION</scope>
</reference>
<dbReference type="InterPro" id="IPR050413">
    <property type="entry name" value="TCR_beta_variable"/>
</dbReference>
<name>A0A8P4KKD0_DICLA</name>
<keyword evidence="2" id="KW-0391">Immunity</keyword>
<dbReference type="PANTHER" id="PTHR23268:SF102">
    <property type="entry name" value="IMMUNOGLOBULIN V-SET DOMAIN-CONTAINING PROTEIN"/>
    <property type="match status" value="1"/>
</dbReference>
<dbReference type="SUPFAM" id="SSF48726">
    <property type="entry name" value="Immunoglobulin"/>
    <property type="match status" value="1"/>
</dbReference>
<protein>
    <recommendedName>
        <fullName evidence="3">Ig-like domain-containing protein</fullName>
    </recommendedName>
</protein>
<reference evidence="4" key="1">
    <citation type="submission" date="2025-08" db="UniProtKB">
        <authorList>
            <consortium name="Ensembl"/>
        </authorList>
    </citation>
    <scope>IDENTIFICATION</scope>
</reference>
<dbReference type="GO" id="GO:0002376">
    <property type="term" value="P:immune system process"/>
    <property type="evidence" value="ECO:0007669"/>
    <property type="project" value="UniProtKB-KW"/>
</dbReference>
<dbReference type="GeneTree" id="ENSGT01000000215099"/>
<dbReference type="Ensembl" id="ENSDLAT00005075642.1">
    <property type="protein sequence ID" value="ENSDLAP00005072947.1"/>
    <property type="gene ID" value="ENSDLAG00005034435.1"/>
</dbReference>
<dbReference type="Pfam" id="PF07686">
    <property type="entry name" value="V-set"/>
    <property type="match status" value="1"/>
</dbReference>
<keyword evidence="5" id="KW-1185">Reference proteome</keyword>
<organism evidence="4 5">
    <name type="scientific">Dicentrarchus labrax</name>
    <name type="common">European seabass</name>
    <name type="synonym">Morone labrax</name>
    <dbReference type="NCBI Taxonomy" id="13489"/>
    <lineage>
        <taxon>Eukaryota</taxon>
        <taxon>Metazoa</taxon>
        <taxon>Chordata</taxon>
        <taxon>Craniata</taxon>
        <taxon>Vertebrata</taxon>
        <taxon>Euteleostomi</taxon>
        <taxon>Actinopterygii</taxon>
        <taxon>Neopterygii</taxon>
        <taxon>Teleostei</taxon>
        <taxon>Neoteleostei</taxon>
        <taxon>Acanthomorphata</taxon>
        <taxon>Eupercaria</taxon>
        <taxon>Moronidae</taxon>
        <taxon>Dicentrarchus</taxon>
    </lineage>
</organism>
<dbReference type="CDD" id="cd00099">
    <property type="entry name" value="IgV"/>
    <property type="match status" value="1"/>
</dbReference>
<dbReference type="GO" id="GO:0007166">
    <property type="term" value="P:cell surface receptor signaling pathway"/>
    <property type="evidence" value="ECO:0007669"/>
    <property type="project" value="TreeGrafter"/>
</dbReference>
<dbReference type="Proteomes" id="UP000694389">
    <property type="component" value="Unassembled WGS sequence"/>
</dbReference>
<dbReference type="GO" id="GO:0005886">
    <property type="term" value="C:plasma membrane"/>
    <property type="evidence" value="ECO:0007669"/>
    <property type="project" value="TreeGrafter"/>
</dbReference>
<evidence type="ECO:0000256" key="1">
    <source>
        <dbReference type="ARBA" id="ARBA00022729"/>
    </source>
</evidence>
<evidence type="ECO:0000313" key="4">
    <source>
        <dbReference type="Ensembl" id="ENSDLAP00005072947.1"/>
    </source>
</evidence>
<feature type="domain" description="Ig-like" evidence="3">
    <location>
        <begin position="1"/>
        <end position="89"/>
    </location>
</feature>
<evidence type="ECO:0000313" key="5">
    <source>
        <dbReference type="Proteomes" id="UP000694389"/>
    </source>
</evidence>
<dbReference type="SMART" id="SM00406">
    <property type="entry name" value="IGv"/>
    <property type="match status" value="1"/>
</dbReference>
<dbReference type="Gene3D" id="2.60.40.10">
    <property type="entry name" value="Immunoglobulins"/>
    <property type="match status" value="1"/>
</dbReference>
<dbReference type="InterPro" id="IPR013783">
    <property type="entry name" value="Ig-like_fold"/>
</dbReference>